<reference evidence="2 3" key="1">
    <citation type="submission" date="2024-05" db="EMBL/GenBank/DDBJ databases">
        <title>Genome sequencing and assembly of Indian major carp, Cirrhinus mrigala (Hamilton, 1822).</title>
        <authorList>
            <person name="Mohindra V."/>
            <person name="Chowdhury L.M."/>
            <person name="Lal K."/>
            <person name="Jena J.K."/>
        </authorList>
    </citation>
    <scope>NUCLEOTIDE SEQUENCE [LARGE SCALE GENOMIC DNA]</scope>
    <source>
        <strain evidence="2">CM1030</strain>
        <tissue evidence="2">Blood</tissue>
    </source>
</reference>
<sequence>MVKQTLSSTLDSDLPDVTSLNLLDEESAPKNKAQTPVSPKDPMRKKGTGWRERGRLWDSQTPCTFMLQLFSRKPMRTSPKGDDDDDSGIADDSDTSTKQNEHWAYELAFNTLK</sequence>
<evidence type="ECO:0000313" key="3">
    <source>
        <dbReference type="Proteomes" id="UP001529510"/>
    </source>
</evidence>
<proteinExistence type="predicted"/>
<evidence type="ECO:0000256" key="1">
    <source>
        <dbReference type="SAM" id="MobiDB-lite"/>
    </source>
</evidence>
<feature type="region of interest" description="Disordered" evidence="1">
    <location>
        <begin position="69"/>
        <end position="102"/>
    </location>
</feature>
<dbReference type="AlphaFoldDB" id="A0ABD0RZH4"/>
<protein>
    <submittedName>
        <fullName evidence="2">Uncharacterized protein</fullName>
    </submittedName>
</protein>
<organism evidence="2 3">
    <name type="scientific">Cirrhinus mrigala</name>
    <name type="common">Mrigala</name>
    <dbReference type="NCBI Taxonomy" id="683832"/>
    <lineage>
        <taxon>Eukaryota</taxon>
        <taxon>Metazoa</taxon>
        <taxon>Chordata</taxon>
        <taxon>Craniata</taxon>
        <taxon>Vertebrata</taxon>
        <taxon>Euteleostomi</taxon>
        <taxon>Actinopterygii</taxon>
        <taxon>Neopterygii</taxon>
        <taxon>Teleostei</taxon>
        <taxon>Ostariophysi</taxon>
        <taxon>Cypriniformes</taxon>
        <taxon>Cyprinidae</taxon>
        <taxon>Labeoninae</taxon>
        <taxon>Labeonini</taxon>
        <taxon>Cirrhinus</taxon>
    </lineage>
</organism>
<feature type="compositionally biased region" description="Polar residues" evidence="1">
    <location>
        <begin position="1"/>
        <end position="11"/>
    </location>
</feature>
<name>A0ABD0RZH4_CIRMR</name>
<keyword evidence="3" id="KW-1185">Reference proteome</keyword>
<dbReference type="EMBL" id="JAMKFB020000001">
    <property type="protein sequence ID" value="KAL0203959.1"/>
    <property type="molecule type" value="Genomic_DNA"/>
</dbReference>
<feature type="compositionally biased region" description="Basic and acidic residues" evidence="1">
    <location>
        <begin position="41"/>
        <end position="54"/>
    </location>
</feature>
<comment type="caution">
    <text evidence="2">The sequence shown here is derived from an EMBL/GenBank/DDBJ whole genome shotgun (WGS) entry which is preliminary data.</text>
</comment>
<evidence type="ECO:0000313" key="2">
    <source>
        <dbReference type="EMBL" id="KAL0203959.1"/>
    </source>
</evidence>
<feature type="region of interest" description="Disordered" evidence="1">
    <location>
        <begin position="1"/>
        <end position="54"/>
    </location>
</feature>
<feature type="compositionally biased region" description="Acidic residues" evidence="1">
    <location>
        <begin position="82"/>
        <end position="94"/>
    </location>
</feature>
<dbReference type="Proteomes" id="UP001529510">
    <property type="component" value="Unassembled WGS sequence"/>
</dbReference>
<accession>A0ABD0RZH4</accession>
<feature type="non-terminal residue" evidence="2">
    <location>
        <position position="113"/>
    </location>
</feature>
<gene>
    <name evidence="2" type="ORF">M9458_001977</name>
</gene>